<dbReference type="Proteomes" id="UP000018888">
    <property type="component" value="Unassembled WGS sequence"/>
</dbReference>
<keyword evidence="3" id="KW-1185">Reference proteome</keyword>
<name>A0A2P4PY28_RHIID</name>
<evidence type="ECO:0000313" key="3">
    <source>
        <dbReference type="Proteomes" id="UP000018888"/>
    </source>
</evidence>
<feature type="compositionally biased region" description="Polar residues" evidence="1">
    <location>
        <begin position="1"/>
        <end position="15"/>
    </location>
</feature>
<gene>
    <name evidence="2" type="ORF">GLOIN_2v1776028</name>
</gene>
<protein>
    <submittedName>
        <fullName evidence="2">Uncharacterized protein</fullName>
    </submittedName>
</protein>
<reference evidence="2 3" key="2">
    <citation type="journal article" date="2018" name="New Phytol.">
        <title>High intraspecific genome diversity in the model arbuscular mycorrhizal symbiont Rhizophagus irregularis.</title>
        <authorList>
            <person name="Chen E.C.H."/>
            <person name="Morin E."/>
            <person name="Beaudet D."/>
            <person name="Noel J."/>
            <person name="Yildirir G."/>
            <person name="Ndikumana S."/>
            <person name="Charron P."/>
            <person name="St-Onge C."/>
            <person name="Giorgi J."/>
            <person name="Kruger M."/>
            <person name="Marton T."/>
            <person name="Ropars J."/>
            <person name="Grigoriev I.V."/>
            <person name="Hainaut M."/>
            <person name="Henrissat B."/>
            <person name="Roux C."/>
            <person name="Martin F."/>
            <person name="Corradi N."/>
        </authorList>
    </citation>
    <scope>NUCLEOTIDE SEQUENCE [LARGE SCALE GENOMIC DNA]</scope>
    <source>
        <strain evidence="2 3">DAOM 197198</strain>
    </source>
</reference>
<proteinExistence type="predicted"/>
<reference evidence="2 3" key="1">
    <citation type="journal article" date="2013" name="Proc. Natl. Acad. Sci. U.S.A.">
        <title>Genome of an arbuscular mycorrhizal fungus provides insight into the oldest plant symbiosis.</title>
        <authorList>
            <person name="Tisserant E."/>
            <person name="Malbreil M."/>
            <person name="Kuo A."/>
            <person name="Kohler A."/>
            <person name="Symeonidi A."/>
            <person name="Balestrini R."/>
            <person name="Charron P."/>
            <person name="Duensing N."/>
            <person name="Frei Dit Frey N."/>
            <person name="Gianinazzi-Pearson V."/>
            <person name="Gilbert L.B."/>
            <person name="Handa Y."/>
            <person name="Herr J.R."/>
            <person name="Hijri M."/>
            <person name="Koul R."/>
            <person name="Kawaguchi M."/>
            <person name="Krajinski F."/>
            <person name="Lammers P.J."/>
            <person name="Masclaux F.G."/>
            <person name="Murat C."/>
            <person name="Morin E."/>
            <person name="Ndikumana S."/>
            <person name="Pagni M."/>
            <person name="Petitpierre D."/>
            <person name="Requena N."/>
            <person name="Rosikiewicz P."/>
            <person name="Riley R."/>
            <person name="Saito K."/>
            <person name="San Clemente H."/>
            <person name="Shapiro H."/>
            <person name="van Tuinen D."/>
            <person name="Becard G."/>
            <person name="Bonfante P."/>
            <person name="Paszkowski U."/>
            <person name="Shachar-Hill Y.Y."/>
            <person name="Tuskan G.A."/>
            <person name="Young P.W."/>
            <person name="Sanders I.R."/>
            <person name="Henrissat B."/>
            <person name="Rensing S.A."/>
            <person name="Grigoriev I.V."/>
            <person name="Corradi N."/>
            <person name="Roux C."/>
            <person name="Martin F."/>
        </authorList>
    </citation>
    <scope>NUCLEOTIDE SEQUENCE [LARGE SCALE GENOMIC DNA]</scope>
    <source>
        <strain evidence="2 3">DAOM 197198</strain>
    </source>
</reference>
<dbReference type="EMBL" id="AUPC02000123">
    <property type="protein sequence ID" value="POG70270.1"/>
    <property type="molecule type" value="Genomic_DNA"/>
</dbReference>
<organism evidence="2 3">
    <name type="scientific">Rhizophagus irregularis (strain DAOM 181602 / DAOM 197198 / MUCL 43194)</name>
    <name type="common">Arbuscular mycorrhizal fungus</name>
    <name type="synonym">Glomus intraradices</name>
    <dbReference type="NCBI Taxonomy" id="747089"/>
    <lineage>
        <taxon>Eukaryota</taxon>
        <taxon>Fungi</taxon>
        <taxon>Fungi incertae sedis</taxon>
        <taxon>Mucoromycota</taxon>
        <taxon>Glomeromycotina</taxon>
        <taxon>Glomeromycetes</taxon>
        <taxon>Glomerales</taxon>
        <taxon>Glomeraceae</taxon>
        <taxon>Rhizophagus</taxon>
    </lineage>
</organism>
<feature type="region of interest" description="Disordered" evidence="1">
    <location>
        <begin position="1"/>
        <end position="30"/>
    </location>
</feature>
<comment type="caution">
    <text evidence="2">The sequence shown here is derived from an EMBL/GenBank/DDBJ whole genome shotgun (WGS) entry which is preliminary data.</text>
</comment>
<accession>A0A2P4PY28</accession>
<dbReference type="AlphaFoldDB" id="A0A2P4PY28"/>
<evidence type="ECO:0000313" key="2">
    <source>
        <dbReference type="EMBL" id="POG70270.1"/>
    </source>
</evidence>
<sequence length="197" mass="22442">MSNSPNNRFMNQPSGTYWRPVPIQPPAPSDPRIINQFHSYETDSDSDITRTYGTIYSNTNSPESSTPEVSPRATPEISSAMRMRMIAHTSRPIPSVQSYDNNGMNYTDGIDDQNNGTREVSEIDEVNNDLNGENISQQNQLDQLDEPTRLFLVTLQALRQRVRELDSDAWIKEDYFMFSLLTLTSQIQKTGETTRDN</sequence>
<evidence type="ECO:0000256" key="1">
    <source>
        <dbReference type="SAM" id="MobiDB-lite"/>
    </source>
</evidence>
<dbReference type="VEuPathDB" id="FungiDB:RhiirFUN_015316"/>